<dbReference type="EMBL" id="JBHSLW010000052">
    <property type="protein sequence ID" value="MFC5422893.1"/>
    <property type="molecule type" value="Genomic_DNA"/>
</dbReference>
<accession>A0ABW0IX70</accession>
<keyword evidence="4" id="KW-1185">Reference proteome</keyword>
<evidence type="ECO:0000313" key="4">
    <source>
        <dbReference type="Proteomes" id="UP001596053"/>
    </source>
</evidence>
<evidence type="ECO:0000259" key="2">
    <source>
        <dbReference type="Pfam" id="PF10074"/>
    </source>
</evidence>
<dbReference type="Pfam" id="PF10074">
    <property type="entry name" value="RovC_DNA-bd"/>
    <property type="match status" value="1"/>
</dbReference>
<dbReference type="InterPro" id="IPR018754">
    <property type="entry name" value="RovC-like_DNA-bd"/>
</dbReference>
<comment type="caution">
    <text evidence="3">The sequence shown here is derived from an EMBL/GenBank/DDBJ whole genome shotgun (WGS) entry which is preliminary data.</text>
</comment>
<protein>
    <submittedName>
        <fullName evidence="3">DNA -binding domain-containing protein</fullName>
    </submittedName>
</protein>
<evidence type="ECO:0000313" key="3">
    <source>
        <dbReference type="EMBL" id="MFC5422893.1"/>
    </source>
</evidence>
<proteinExistence type="predicted"/>
<evidence type="ECO:0000256" key="1">
    <source>
        <dbReference type="SAM" id="MobiDB-lite"/>
    </source>
</evidence>
<name>A0ABW0IX70_9HYPH</name>
<organism evidence="3 4">
    <name type="scientific">Bosea eneae</name>
    <dbReference type="NCBI Taxonomy" id="151454"/>
    <lineage>
        <taxon>Bacteria</taxon>
        <taxon>Pseudomonadati</taxon>
        <taxon>Pseudomonadota</taxon>
        <taxon>Alphaproteobacteria</taxon>
        <taxon>Hyphomicrobiales</taxon>
        <taxon>Boseaceae</taxon>
        <taxon>Bosea</taxon>
    </lineage>
</organism>
<gene>
    <name evidence="3" type="ORF">ACFPOB_25370</name>
</gene>
<reference evidence="4" key="1">
    <citation type="journal article" date="2019" name="Int. J. Syst. Evol. Microbiol.">
        <title>The Global Catalogue of Microorganisms (GCM) 10K type strain sequencing project: providing services to taxonomists for standard genome sequencing and annotation.</title>
        <authorList>
            <consortium name="The Broad Institute Genomics Platform"/>
            <consortium name="The Broad Institute Genome Sequencing Center for Infectious Disease"/>
            <person name="Wu L."/>
            <person name="Ma J."/>
        </authorList>
    </citation>
    <scope>NUCLEOTIDE SEQUENCE [LARGE SCALE GENOMIC DNA]</scope>
    <source>
        <strain evidence="4">NCAIM B.01391</strain>
    </source>
</reference>
<feature type="domain" description="T6SS Transcription factor RovC-like DNA binding" evidence="2">
    <location>
        <begin position="17"/>
        <end position="91"/>
    </location>
</feature>
<dbReference type="Proteomes" id="UP001596053">
    <property type="component" value="Unassembled WGS sequence"/>
</dbReference>
<sequence length="98" mass="10973">MGAHAMATRRPPPLQDEPPAADQVTDYDLGHSTTYLRLLDAHADGADWQEAAQLILGLDPSADAERARRIHDSHLARAQWMTRSGYRDLLRRADDADR</sequence>
<feature type="region of interest" description="Disordered" evidence="1">
    <location>
        <begin position="1"/>
        <end position="24"/>
    </location>
</feature>
<dbReference type="RefSeq" id="WP_377801116.1">
    <property type="nucleotide sequence ID" value="NZ_JBHSLW010000052.1"/>
</dbReference>